<dbReference type="PANTHER" id="PTHR12604:SF2">
    <property type="entry name" value="X-RAY REPAIR CROSS-COMPLEMENTING PROTEIN 6"/>
    <property type="match status" value="1"/>
</dbReference>
<dbReference type="GO" id="GO:0005524">
    <property type="term" value="F:ATP binding"/>
    <property type="evidence" value="ECO:0007669"/>
    <property type="project" value="UniProtKB-KW"/>
</dbReference>
<sequence>MADFDPTDYDGQNADDPLNEGEDELGKGPQVAWTQERDMSTGYLHALPKDIVQLKDAVLFVIDCSTPNALKPLKVGGRCLVACWVPAERCWSGSQSGLQSGHEEALETEAPTEIWPVPKAPRSSSTRDDCFHSSFVNAICAKHGNGIKALVDAWDADGTKYHYIASMSQDDIDPVPIPEKIEPVKDRRVNRFFRKFGHRHFLFVKRETCPRFRLPDRLKPFRLFGRDWELLGSRQPKKGRVSSDGDVDRRHTFIFWSHLDREPRLSAATVRGLHIPRELPSPGPGSIERRCDKHFFCRWLAEKHHAMVQTPEQELLQKGKYMARFKLGWTDAIPTRYIDPEKILEESDLKASNGCVLSDGCGRLGLSLANEIREDLNLSYIPAVFQARIGSCKGLWVVDFDMDEDSIEIRKKQSKWDMNWHACDKEDRCFEVKDWSRQQAAEGVFNVQLIPILEARGVPADIFLKLANDEVGEIGTTLGGSGGDIAKSLPVYDAADPNRTQIALQMIDAGIDVRSEPAAFKWCAGYLQGKVKSLRDKKHYKCPESWRAFIIPDFSQQLGPQEAIFWVSDSIGYLEGEALVARNPCTAPWDVQKLTFLGEKEIRRRFGSMGPRFKHNCVVVLSASPDCIVSPADVLAGGDYDGDNVIVIFNKDIVKHFGTCDRNESIQHEVKQLVDRIVENETAASSVKRDTVHGLCDEHWLGSENSVLTAKTADWWTAISDEKGVDHPHAVKLGLLHQLALDSKLPCDKVPSEKFIEQIGRELQIPPLDQAAMPHWHTRESAKARGRIRQSHRVLGRLQNEVVPEFVASGWKKQYGGDLYQAVFHRAALDAKPPHALEWPSDGTYTSRAESDLQDYYEKRKVEKMTDDGFSKLKEFCKDEYFKRSGCNSEDQKRAYAVAFYHGQYQHFLSEFNRKKDITEEQLEKFLLPAWELFARELCHVHMLLTIGSSGICLMSKEALSTAAGVLKTKVITAPDDKVGVLLYGVKEKQNPNNFDGIRLLHDLDRPSAQRIKELEQEASRTSKQMEERYGCGRPTPVSDVFWTSTTIFNLGANQAQFDSRIFLFTCNDAPAASADEAHAARTRVQDLMDMGVEIEFFPLQFEEKEFSIDRFWGGLLPVDPMDYVTRATLRLEQLERRIRMRIHRKRTLQRLTFYVCPGIEASVSVFVTLLEAKVPAPIYLLNENNKPLKAECKQICEQTGALLHPVDDIATYVEVAGHRIPVSRAEAMEAKHFGDPGLRLLGFKPSNLLKDHHRIFHAYFVYPNEKGVRGSAVFLSALISSLLERKLMAICSYVARKNSEPMMVALLPQAELEEEGEQLRPPGFVMIRLPWAEEIRSLSFPYPHGVRPVPDELKAAAAAVVNALRLDNFAPGCAENPKLQRHYAAIQALALQEEQPEETTDVLQPDAATLAKKKPIIEAWKEGTMATLGCTEAVTKCAPKRAAEVAEGRAAKYPKREVLDF</sequence>
<dbReference type="EMBL" id="CAMXCT020004157">
    <property type="protein sequence ID" value="CAL1161298.1"/>
    <property type="molecule type" value="Genomic_DNA"/>
</dbReference>
<dbReference type="InterPro" id="IPR016194">
    <property type="entry name" value="SPOC-like_C_dom_sf"/>
</dbReference>
<accession>A0A9P1DFY7</accession>
<reference evidence="15" key="1">
    <citation type="submission" date="2022-10" db="EMBL/GenBank/DDBJ databases">
        <authorList>
            <person name="Chen Y."/>
            <person name="Dougan E. K."/>
            <person name="Chan C."/>
            <person name="Rhodes N."/>
            <person name="Thang M."/>
        </authorList>
    </citation>
    <scope>NUCLEOTIDE SEQUENCE</scope>
</reference>
<comment type="catalytic activity">
    <reaction evidence="12">
        <text>RNA(n) + a ribonucleoside 5'-triphosphate = RNA(n+1) + diphosphate</text>
        <dbReference type="Rhea" id="RHEA:21248"/>
        <dbReference type="Rhea" id="RHEA-COMP:14527"/>
        <dbReference type="Rhea" id="RHEA-COMP:17342"/>
        <dbReference type="ChEBI" id="CHEBI:33019"/>
        <dbReference type="ChEBI" id="CHEBI:61557"/>
        <dbReference type="ChEBI" id="CHEBI:140395"/>
        <dbReference type="EC" id="2.7.7.48"/>
    </reaction>
</comment>
<dbReference type="PANTHER" id="PTHR12604">
    <property type="entry name" value="KU AUTOANTIGEN DNA HELICASE"/>
    <property type="match status" value="1"/>
</dbReference>
<keyword evidence="12" id="KW-0548">Nucleotidyltransferase</keyword>
<dbReference type="InterPro" id="IPR047087">
    <property type="entry name" value="KU70_core_dom"/>
</dbReference>
<dbReference type="InterPro" id="IPR006164">
    <property type="entry name" value="DNA_bd_Ku70/Ku80"/>
</dbReference>
<evidence type="ECO:0000256" key="11">
    <source>
        <dbReference type="ARBA" id="ARBA00023242"/>
    </source>
</evidence>
<dbReference type="Gene3D" id="2.40.290.10">
    <property type="match status" value="1"/>
</dbReference>
<dbReference type="GO" id="GO:0000723">
    <property type="term" value="P:telomere maintenance"/>
    <property type="evidence" value="ECO:0007669"/>
    <property type="project" value="InterPro"/>
</dbReference>
<dbReference type="Proteomes" id="UP001152797">
    <property type="component" value="Unassembled WGS sequence"/>
</dbReference>
<comment type="subcellular location">
    <subcellularLocation>
        <location evidence="1">Nucleus</location>
    </subcellularLocation>
</comment>
<dbReference type="GO" id="GO:0003690">
    <property type="term" value="F:double-stranded DNA binding"/>
    <property type="evidence" value="ECO:0007669"/>
    <property type="project" value="TreeGrafter"/>
</dbReference>
<keyword evidence="8" id="KW-0238">DNA-binding</keyword>
<keyword evidence="4" id="KW-0227">DNA damage</keyword>
<keyword evidence="9" id="KW-0233">DNA recombination</keyword>
<dbReference type="InterPro" id="IPR005161">
    <property type="entry name" value="Ku_N"/>
</dbReference>
<dbReference type="OrthoDB" id="3249161at2759"/>
<dbReference type="Pfam" id="PF05183">
    <property type="entry name" value="RdRP"/>
    <property type="match status" value="1"/>
</dbReference>
<evidence type="ECO:0000313" key="16">
    <source>
        <dbReference type="EMBL" id="CAL1161298.1"/>
    </source>
</evidence>
<organism evidence="15">
    <name type="scientific">Cladocopium goreaui</name>
    <dbReference type="NCBI Taxonomy" id="2562237"/>
    <lineage>
        <taxon>Eukaryota</taxon>
        <taxon>Sar</taxon>
        <taxon>Alveolata</taxon>
        <taxon>Dinophyceae</taxon>
        <taxon>Suessiales</taxon>
        <taxon>Symbiodiniaceae</taxon>
        <taxon>Cladocopium</taxon>
    </lineage>
</organism>
<evidence type="ECO:0000256" key="10">
    <source>
        <dbReference type="ARBA" id="ARBA00023204"/>
    </source>
</evidence>
<comment type="similarity">
    <text evidence="12">Belongs to the RdRP family.</text>
</comment>
<feature type="domain" description="Ku" evidence="14">
    <location>
        <begin position="1201"/>
        <end position="1347"/>
    </location>
</feature>
<dbReference type="InterPro" id="IPR036465">
    <property type="entry name" value="vWFA_dom_sf"/>
</dbReference>
<keyword evidence="5" id="KW-0378">Hydrolase</keyword>
<protein>
    <recommendedName>
        <fullName evidence="12">RNA-dependent RNA polymerase</fullName>
        <ecNumber evidence="12">2.7.7.48</ecNumber>
    </recommendedName>
</protein>
<dbReference type="SUPFAM" id="SSF100939">
    <property type="entry name" value="SPOC domain-like"/>
    <property type="match status" value="1"/>
</dbReference>
<evidence type="ECO:0000256" key="9">
    <source>
        <dbReference type="ARBA" id="ARBA00023172"/>
    </source>
</evidence>
<feature type="region of interest" description="Disordered" evidence="13">
    <location>
        <begin position="1"/>
        <end position="28"/>
    </location>
</feature>
<dbReference type="EMBL" id="CAMXCT030004157">
    <property type="protein sequence ID" value="CAL4795235.1"/>
    <property type="molecule type" value="Genomic_DNA"/>
</dbReference>
<keyword evidence="7" id="KW-0067">ATP-binding</keyword>
<dbReference type="InterPro" id="IPR057596">
    <property type="entry name" value="RDRP_core"/>
</dbReference>
<dbReference type="Pfam" id="PF03731">
    <property type="entry name" value="Ku_N"/>
    <property type="match status" value="1"/>
</dbReference>
<evidence type="ECO:0000313" key="15">
    <source>
        <dbReference type="EMBL" id="CAI4007923.1"/>
    </source>
</evidence>
<dbReference type="Gene3D" id="1.10.1600.10">
    <property type="match status" value="1"/>
</dbReference>
<dbReference type="Gene3D" id="4.10.970.10">
    <property type="entry name" value="Ku70, bridge and pillars"/>
    <property type="match status" value="1"/>
</dbReference>
<dbReference type="InterPro" id="IPR027388">
    <property type="entry name" value="Ku70_bridge/pillars_dom_sf"/>
</dbReference>
<dbReference type="EMBL" id="CAMXCT010004157">
    <property type="protein sequence ID" value="CAI4007923.1"/>
    <property type="molecule type" value="Genomic_DNA"/>
</dbReference>
<dbReference type="NCBIfam" id="TIGR00578">
    <property type="entry name" value="ku70"/>
    <property type="match status" value="1"/>
</dbReference>
<evidence type="ECO:0000256" key="13">
    <source>
        <dbReference type="SAM" id="MobiDB-lite"/>
    </source>
</evidence>
<keyword evidence="12" id="KW-0808">Transferase</keyword>
<dbReference type="GO" id="GO:0043564">
    <property type="term" value="C:Ku70:Ku80 complex"/>
    <property type="evidence" value="ECO:0007669"/>
    <property type="project" value="InterPro"/>
</dbReference>
<evidence type="ECO:0000256" key="8">
    <source>
        <dbReference type="ARBA" id="ARBA00023125"/>
    </source>
</evidence>
<dbReference type="Gene3D" id="3.40.50.410">
    <property type="entry name" value="von Willebrand factor, type A domain"/>
    <property type="match status" value="1"/>
</dbReference>
<proteinExistence type="inferred from homology"/>
<dbReference type="GO" id="GO:0003723">
    <property type="term" value="F:RNA binding"/>
    <property type="evidence" value="ECO:0007669"/>
    <property type="project" value="UniProtKB-KW"/>
</dbReference>
<dbReference type="InterPro" id="IPR006165">
    <property type="entry name" value="Ku70"/>
</dbReference>
<dbReference type="Pfam" id="PF03730">
    <property type="entry name" value="Ku_C"/>
    <property type="match status" value="1"/>
</dbReference>
<evidence type="ECO:0000256" key="6">
    <source>
        <dbReference type="ARBA" id="ARBA00022806"/>
    </source>
</evidence>
<keyword evidence="6" id="KW-0347">Helicase</keyword>
<dbReference type="FunFam" id="2.40.290.10:FF:000001">
    <property type="entry name" value="X-ray repair cross complementing 6"/>
    <property type="match status" value="1"/>
</dbReference>
<dbReference type="SMART" id="SM00559">
    <property type="entry name" value="Ku78"/>
    <property type="match status" value="1"/>
</dbReference>
<keyword evidence="12" id="KW-0694">RNA-binding</keyword>
<dbReference type="GO" id="GO:0003678">
    <property type="term" value="F:DNA helicase activity"/>
    <property type="evidence" value="ECO:0007669"/>
    <property type="project" value="InterPro"/>
</dbReference>
<evidence type="ECO:0000256" key="4">
    <source>
        <dbReference type="ARBA" id="ARBA00022763"/>
    </source>
</evidence>
<dbReference type="CDD" id="cd00788">
    <property type="entry name" value="KU70"/>
    <property type="match status" value="1"/>
</dbReference>
<dbReference type="GO" id="GO:0003968">
    <property type="term" value="F:RNA-directed RNA polymerase activity"/>
    <property type="evidence" value="ECO:0007669"/>
    <property type="project" value="UniProtKB-KW"/>
</dbReference>
<dbReference type="GO" id="GO:0003684">
    <property type="term" value="F:damaged DNA binding"/>
    <property type="evidence" value="ECO:0007669"/>
    <property type="project" value="InterPro"/>
</dbReference>
<reference evidence="16" key="2">
    <citation type="submission" date="2024-04" db="EMBL/GenBank/DDBJ databases">
        <authorList>
            <person name="Chen Y."/>
            <person name="Shah S."/>
            <person name="Dougan E. K."/>
            <person name="Thang M."/>
            <person name="Chan C."/>
        </authorList>
    </citation>
    <scope>NUCLEOTIDE SEQUENCE [LARGE SCALE GENOMIC DNA]</scope>
</reference>
<comment type="caution">
    <text evidence="15">The sequence shown here is derived from an EMBL/GenBank/DDBJ whole genome shotgun (WGS) entry which is preliminary data.</text>
</comment>
<keyword evidence="12" id="KW-0696">RNA-directed RNA polymerase</keyword>
<keyword evidence="17" id="KW-1185">Reference proteome</keyword>
<comment type="similarity">
    <text evidence="2">Belongs to the ku70 family.</text>
</comment>
<dbReference type="GO" id="GO:0016787">
    <property type="term" value="F:hydrolase activity"/>
    <property type="evidence" value="ECO:0007669"/>
    <property type="project" value="UniProtKB-KW"/>
</dbReference>
<dbReference type="GO" id="GO:0006310">
    <property type="term" value="P:DNA recombination"/>
    <property type="evidence" value="ECO:0007669"/>
    <property type="project" value="UniProtKB-KW"/>
</dbReference>
<evidence type="ECO:0000256" key="5">
    <source>
        <dbReference type="ARBA" id="ARBA00022801"/>
    </source>
</evidence>
<dbReference type="GO" id="GO:0006303">
    <property type="term" value="P:double-strand break repair via nonhomologous end joining"/>
    <property type="evidence" value="ECO:0007669"/>
    <property type="project" value="InterPro"/>
</dbReference>
<gene>
    <name evidence="15" type="ORF">C1SCF055_LOCUS33420</name>
</gene>
<dbReference type="Pfam" id="PF02735">
    <property type="entry name" value="Ku"/>
    <property type="match status" value="1"/>
</dbReference>
<dbReference type="GO" id="GO:0042162">
    <property type="term" value="F:telomeric DNA binding"/>
    <property type="evidence" value="ECO:0007669"/>
    <property type="project" value="InterPro"/>
</dbReference>
<dbReference type="SUPFAM" id="SSF53300">
    <property type="entry name" value="vWA-like"/>
    <property type="match status" value="1"/>
</dbReference>
<evidence type="ECO:0000313" key="17">
    <source>
        <dbReference type="Proteomes" id="UP001152797"/>
    </source>
</evidence>
<dbReference type="InterPro" id="IPR005160">
    <property type="entry name" value="Ku_C"/>
</dbReference>
<evidence type="ECO:0000259" key="14">
    <source>
        <dbReference type="SMART" id="SM00559"/>
    </source>
</evidence>
<evidence type="ECO:0000256" key="2">
    <source>
        <dbReference type="ARBA" id="ARBA00005240"/>
    </source>
</evidence>
<keyword evidence="3" id="KW-0547">Nucleotide-binding</keyword>
<evidence type="ECO:0000256" key="12">
    <source>
        <dbReference type="RuleBase" id="RU363098"/>
    </source>
</evidence>
<evidence type="ECO:0000256" key="1">
    <source>
        <dbReference type="ARBA" id="ARBA00004123"/>
    </source>
</evidence>
<name>A0A9P1DFY7_9DINO</name>
<keyword evidence="10" id="KW-0234">DNA repair</keyword>
<dbReference type="EC" id="2.7.7.48" evidence="12"/>
<evidence type="ECO:0000256" key="3">
    <source>
        <dbReference type="ARBA" id="ARBA00022741"/>
    </source>
</evidence>
<keyword evidence="11" id="KW-0539">Nucleus</keyword>
<evidence type="ECO:0000256" key="7">
    <source>
        <dbReference type="ARBA" id="ARBA00022840"/>
    </source>
</evidence>